<dbReference type="RefSeq" id="WP_077976584.1">
    <property type="nucleotide sequence ID" value="NZ_CP088090.1"/>
</dbReference>
<evidence type="ECO:0000313" key="9">
    <source>
        <dbReference type="Proteomes" id="UP000295021"/>
    </source>
</evidence>
<evidence type="ECO:0000256" key="3">
    <source>
        <dbReference type="ARBA" id="ARBA00023163"/>
    </source>
</evidence>
<dbReference type="Gene3D" id="1.10.357.10">
    <property type="entry name" value="Tetracycline Repressor, domain 2"/>
    <property type="match status" value="1"/>
</dbReference>
<feature type="DNA-binding region" description="H-T-H motif" evidence="4">
    <location>
        <begin position="27"/>
        <end position="46"/>
    </location>
</feature>
<dbReference type="Proteomes" id="UP000758022">
    <property type="component" value="Unassembled WGS sequence"/>
</dbReference>
<dbReference type="EMBL" id="JAAXQQ010000001">
    <property type="protein sequence ID" value="MBY3061835.1"/>
    <property type="molecule type" value="Genomic_DNA"/>
</dbReference>
<evidence type="ECO:0000313" key="11">
    <source>
        <dbReference type="Proteomes" id="UP000758022"/>
    </source>
</evidence>
<comment type="caution">
    <text evidence="7">The sequence shown here is derived from an EMBL/GenBank/DDBJ whole genome shotgun (WGS) entry which is preliminary data.</text>
</comment>
<dbReference type="PANTHER" id="PTHR47506:SF1">
    <property type="entry name" value="HTH-TYPE TRANSCRIPTIONAL REGULATOR YJDC"/>
    <property type="match status" value="1"/>
</dbReference>
<dbReference type="EMBL" id="JACHXX010000002">
    <property type="protein sequence ID" value="MBB3161198.1"/>
    <property type="molecule type" value="Genomic_DNA"/>
</dbReference>
<accession>A0A1S9H196</accession>
<dbReference type="PROSITE" id="PS50977">
    <property type="entry name" value="HTH_TETR_2"/>
    <property type="match status" value="1"/>
</dbReference>
<evidence type="ECO:0000313" key="8">
    <source>
        <dbReference type="EMBL" id="TCU19824.1"/>
    </source>
</evidence>
<keyword evidence="2 4" id="KW-0238">DNA-binding</keyword>
<gene>
    <name evidence="8" type="ORF">EV131_112140</name>
    <name evidence="6" type="ORF">FHS25_001647</name>
    <name evidence="7" type="ORF">HFO74_00030</name>
</gene>
<reference evidence="7" key="2">
    <citation type="submission" date="2020-04" db="EMBL/GenBank/DDBJ databases">
        <title>Global-level population genomics supports evidence of horizontal gene transfer on evolution of Rhizobia in Lentils.</title>
        <authorList>
            <person name="Gai Y."/>
            <person name="Cook D."/>
            <person name="Riely B."/>
        </authorList>
    </citation>
    <scope>NUCLEOTIDE SEQUENCE</scope>
    <source>
        <strain evidence="7">TLR9</strain>
    </source>
</reference>
<dbReference type="PRINTS" id="PR00455">
    <property type="entry name" value="HTHTETR"/>
</dbReference>
<evidence type="ECO:0000256" key="2">
    <source>
        <dbReference type="ARBA" id="ARBA00023125"/>
    </source>
</evidence>
<dbReference type="InterPro" id="IPR009057">
    <property type="entry name" value="Homeodomain-like_sf"/>
</dbReference>
<dbReference type="InterPro" id="IPR001647">
    <property type="entry name" value="HTH_TetR"/>
</dbReference>
<dbReference type="AlphaFoldDB" id="A0A1S9H196"/>
<dbReference type="PANTHER" id="PTHR47506">
    <property type="entry name" value="TRANSCRIPTIONAL REGULATORY PROTEIN"/>
    <property type="match status" value="1"/>
</dbReference>
<dbReference type="Pfam" id="PF00440">
    <property type="entry name" value="TetR_N"/>
    <property type="match status" value="1"/>
</dbReference>
<reference evidence="8 9" key="1">
    <citation type="submission" date="2019-03" db="EMBL/GenBank/DDBJ databases">
        <title>Genomic Encyclopedia of Type Strains, Phase IV (KMG-V): Genome sequencing to study the core and pangenomes of soil and plant-associated prokaryotes.</title>
        <authorList>
            <person name="Whitman W."/>
        </authorList>
    </citation>
    <scope>NUCLEOTIDE SEQUENCE [LARGE SCALE GENOMIC DNA]</scope>
    <source>
        <strain evidence="8 9">FB403</strain>
    </source>
</reference>
<organism evidence="7 11">
    <name type="scientific">Rhizobium laguerreae</name>
    <dbReference type="NCBI Taxonomy" id="1076926"/>
    <lineage>
        <taxon>Bacteria</taxon>
        <taxon>Pseudomonadati</taxon>
        <taxon>Pseudomonadota</taxon>
        <taxon>Alphaproteobacteria</taxon>
        <taxon>Hyphomicrobiales</taxon>
        <taxon>Rhizobiaceae</taxon>
        <taxon>Rhizobium/Agrobacterium group</taxon>
        <taxon>Rhizobium</taxon>
    </lineage>
</organism>
<dbReference type="SUPFAM" id="SSF46689">
    <property type="entry name" value="Homeodomain-like"/>
    <property type="match status" value="1"/>
</dbReference>
<reference evidence="6 10" key="3">
    <citation type="submission" date="2020-08" db="EMBL/GenBank/DDBJ databases">
        <title>Genomic Encyclopedia of Type Strains, Phase III (KMG-III): the genomes of soil and plant-associated and newly described type strains.</title>
        <authorList>
            <person name="Whitman W."/>
        </authorList>
    </citation>
    <scope>NUCLEOTIDE SEQUENCE [LARGE SCALE GENOMIC DNA]</scope>
    <source>
        <strain evidence="6 10">CECT 8280</strain>
    </source>
</reference>
<name>A0A1S9H196_9HYPH</name>
<protein>
    <submittedName>
        <fullName evidence="6 7">AcrR family transcriptional regulator</fullName>
    </submittedName>
    <submittedName>
        <fullName evidence="8">TetR family transcriptional regulator</fullName>
    </submittedName>
</protein>
<dbReference type="SUPFAM" id="SSF48498">
    <property type="entry name" value="Tetracyclin repressor-like, C-terminal domain"/>
    <property type="match status" value="1"/>
</dbReference>
<keyword evidence="10" id="KW-1185">Reference proteome</keyword>
<keyword evidence="3" id="KW-0804">Transcription</keyword>
<evidence type="ECO:0000313" key="10">
    <source>
        <dbReference type="Proteomes" id="UP000542811"/>
    </source>
</evidence>
<feature type="domain" description="HTH tetR-type" evidence="5">
    <location>
        <begin position="4"/>
        <end position="64"/>
    </location>
</feature>
<evidence type="ECO:0000256" key="4">
    <source>
        <dbReference type="PROSITE-ProRule" id="PRU00335"/>
    </source>
</evidence>
<evidence type="ECO:0000259" key="5">
    <source>
        <dbReference type="PROSITE" id="PS50977"/>
    </source>
</evidence>
<keyword evidence="1" id="KW-0805">Transcription regulation</keyword>
<dbReference type="Proteomes" id="UP000542811">
    <property type="component" value="Unassembled WGS sequence"/>
</dbReference>
<evidence type="ECO:0000313" key="7">
    <source>
        <dbReference type="EMBL" id="MBY3061835.1"/>
    </source>
</evidence>
<dbReference type="Pfam" id="PF21993">
    <property type="entry name" value="TetR_C_13_2"/>
    <property type="match status" value="1"/>
</dbReference>
<evidence type="ECO:0000313" key="6">
    <source>
        <dbReference type="EMBL" id="MBB3161198.1"/>
    </source>
</evidence>
<evidence type="ECO:0000256" key="1">
    <source>
        <dbReference type="ARBA" id="ARBA00023015"/>
    </source>
</evidence>
<dbReference type="EMBL" id="SMBI01000012">
    <property type="protein sequence ID" value="TCU19824.1"/>
    <property type="molecule type" value="Genomic_DNA"/>
</dbReference>
<proteinExistence type="predicted"/>
<dbReference type="InterPro" id="IPR036271">
    <property type="entry name" value="Tet_transcr_reg_TetR-rel_C_sf"/>
</dbReference>
<dbReference type="GO" id="GO:0003677">
    <property type="term" value="F:DNA binding"/>
    <property type="evidence" value="ECO:0007669"/>
    <property type="project" value="UniProtKB-UniRule"/>
</dbReference>
<sequence length="202" mass="22625">MGAATTRLQIVEAADRLFYERGFEATSFADIAAVVGLSRGNFYYHFKTKDEILDGVIAQRLSKTKAMLDAWEAGAEAPGERIRSFIHMLIMNQTKIMAFGCPVGTLCNELAKLDHTAKDEATKLFTLFRNWLSRQFAALGRETDADALAMHILMRSQGVAALATAFRDEAFVRREVDDMCLWLAVQRPNLSDHPESVSIQNY</sequence>
<dbReference type="Proteomes" id="UP000295021">
    <property type="component" value="Unassembled WGS sequence"/>
</dbReference>
<dbReference type="InterPro" id="IPR054156">
    <property type="entry name" value="YxaF_TetR_C"/>
</dbReference>